<dbReference type="STRING" id="150374.A0A0M8MY79"/>
<dbReference type="SUPFAM" id="SSF48452">
    <property type="entry name" value="TPR-like"/>
    <property type="match status" value="1"/>
</dbReference>
<dbReference type="Gene3D" id="1.25.40.10">
    <property type="entry name" value="Tetratricopeptide repeat domain"/>
    <property type="match status" value="1"/>
</dbReference>
<organism evidence="1 2">
    <name type="scientific">Escovopsis weberi</name>
    <dbReference type="NCBI Taxonomy" id="150374"/>
    <lineage>
        <taxon>Eukaryota</taxon>
        <taxon>Fungi</taxon>
        <taxon>Dikarya</taxon>
        <taxon>Ascomycota</taxon>
        <taxon>Pezizomycotina</taxon>
        <taxon>Sordariomycetes</taxon>
        <taxon>Hypocreomycetidae</taxon>
        <taxon>Hypocreales</taxon>
        <taxon>Hypocreaceae</taxon>
        <taxon>Escovopsis</taxon>
    </lineage>
</organism>
<dbReference type="InterPro" id="IPR011990">
    <property type="entry name" value="TPR-like_helical_dom_sf"/>
</dbReference>
<evidence type="ECO:0000313" key="2">
    <source>
        <dbReference type="Proteomes" id="UP000053831"/>
    </source>
</evidence>
<accession>A0A0M8MY79</accession>
<dbReference type="SUPFAM" id="SSF52047">
    <property type="entry name" value="RNI-like"/>
    <property type="match status" value="1"/>
</dbReference>
<dbReference type="Proteomes" id="UP000053831">
    <property type="component" value="Unassembled WGS sequence"/>
</dbReference>
<reference evidence="1 2" key="1">
    <citation type="submission" date="2015-07" db="EMBL/GenBank/DDBJ databases">
        <title>The genome of the fungus Escovopsis weberi, a specialized disease agent of ant agriculture.</title>
        <authorList>
            <person name="de Man T.J."/>
            <person name="Stajich J.E."/>
            <person name="Kubicek C.P."/>
            <person name="Chenthamara K."/>
            <person name="Atanasova L."/>
            <person name="Druzhinina I.S."/>
            <person name="Birnbaum S."/>
            <person name="Barribeau S.M."/>
            <person name="Teiling C."/>
            <person name="Suen G."/>
            <person name="Currie C."/>
            <person name="Gerardo N.M."/>
        </authorList>
    </citation>
    <scope>NUCLEOTIDE SEQUENCE [LARGE SCALE GENOMIC DNA]</scope>
</reference>
<evidence type="ECO:0008006" key="3">
    <source>
        <dbReference type="Google" id="ProtNLM"/>
    </source>
</evidence>
<proteinExistence type="predicted"/>
<sequence length="562" mass="64155">MASENHAASEAAIEAGRQHYAARRYKPALEQFTRAMRGCPCSRGMKRERCSCKDFEKVAAEDGSLFKEAMYNCRCNVGRTFNKCDKAAHIQALDYRAATFEAVKELDRARRDAEWMLELAPRLPDGYLRLGKIARLQKKNDFAWSIYNAGIEVGLSNGHEKSPKMEQLYKARQPLQLRYLKRDPMQMPFDIVQLIFSYLDLVTLVPLFGKFMTNTAENLQSLRLDGFPMLWFSGNSIPMMPRLKYLICEGQADGMAATITLPLVGENPHKSDQHIHANNLDQPTLLERTPKLEQLVLENALINNNHYLSQGDRPLPMLRYLRITERRHLRPLSLDNLSSSLILNCYSAMTGLNGGNDFQALDISLAGDYSWSDPFFSDIISDKRGERQVQYTNIESFRLKSLAVEPRTARSLFEAPLLAGKLHTFDIVFPLDGLNERVGESSTEHLDGYSWLRGAESVRSLGLFSFNFSSLYSMSDEMPLLSFLKSFPNLEVLELESDRYEEAGMCMLLKDVMTTMERLKTLHQYRVKGVMLDQLLATSEDCGVKLVWGERPRQWPMQFDCP</sequence>
<comment type="caution">
    <text evidence="1">The sequence shown here is derived from an EMBL/GenBank/DDBJ whole genome shotgun (WGS) entry which is preliminary data.</text>
</comment>
<name>A0A0M8MY79_ESCWE</name>
<dbReference type="OrthoDB" id="629492at2759"/>
<evidence type="ECO:0000313" key="1">
    <source>
        <dbReference type="EMBL" id="KOS21686.1"/>
    </source>
</evidence>
<protein>
    <recommendedName>
        <fullName evidence="3">Tetratricopeptide-like helical</fullName>
    </recommendedName>
</protein>
<dbReference type="AlphaFoldDB" id="A0A0M8MY79"/>
<keyword evidence="2" id="KW-1185">Reference proteome</keyword>
<dbReference type="EMBL" id="LGSR01000006">
    <property type="protein sequence ID" value="KOS21686.1"/>
    <property type="molecule type" value="Genomic_DNA"/>
</dbReference>
<gene>
    <name evidence="1" type="ORF">ESCO_002276</name>
</gene>